<evidence type="ECO:0000256" key="9">
    <source>
        <dbReference type="SAM" id="MobiDB-lite"/>
    </source>
</evidence>
<protein>
    <recommendedName>
        <fullName evidence="1">non-specific serine/threonine protein kinase</fullName>
        <ecNumber evidence="1">2.7.11.1</ecNumber>
    </recommendedName>
</protein>
<gene>
    <name evidence="11" type="ORF">HK105_206908</name>
</gene>
<comment type="caution">
    <text evidence="11">The sequence shown here is derived from an EMBL/GenBank/DDBJ whole genome shotgun (WGS) entry which is preliminary data.</text>
</comment>
<comment type="catalytic activity">
    <reaction evidence="8">
        <text>L-seryl-[protein] + ATP = O-phospho-L-seryl-[protein] + ADP + H(+)</text>
        <dbReference type="Rhea" id="RHEA:17989"/>
        <dbReference type="Rhea" id="RHEA-COMP:9863"/>
        <dbReference type="Rhea" id="RHEA-COMP:11604"/>
        <dbReference type="ChEBI" id="CHEBI:15378"/>
        <dbReference type="ChEBI" id="CHEBI:29999"/>
        <dbReference type="ChEBI" id="CHEBI:30616"/>
        <dbReference type="ChEBI" id="CHEBI:83421"/>
        <dbReference type="ChEBI" id="CHEBI:456216"/>
        <dbReference type="EC" id="2.7.11.1"/>
    </reaction>
</comment>
<keyword evidence="5" id="KW-0418">Kinase</keyword>
<dbReference type="PIRSF" id="PIRSF000654">
    <property type="entry name" value="Integrin-linked_kinase"/>
    <property type="match status" value="1"/>
</dbReference>
<dbReference type="SMART" id="SM00220">
    <property type="entry name" value="S_TKc"/>
    <property type="match status" value="1"/>
</dbReference>
<feature type="compositionally biased region" description="Low complexity" evidence="9">
    <location>
        <begin position="192"/>
        <end position="202"/>
    </location>
</feature>
<dbReference type="Pfam" id="PF00069">
    <property type="entry name" value="Pkinase"/>
    <property type="match status" value="2"/>
</dbReference>
<dbReference type="Gene3D" id="3.30.200.20">
    <property type="entry name" value="Phosphorylase Kinase, domain 1"/>
    <property type="match status" value="1"/>
</dbReference>
<dbReference type="PANTHER" id="PTHR24356:SF1">
    <property type="entry name" value="SERINE_THREONINE-PROTEIN KINASE GREATWALL"/>
    <property type="match status" value="1"/>
</dbReference>
<evidence type="ECO:0000259" key="10">
    <source>
        <dbReference type="PROSITE" id="PS50011"/>
    </source>
</evidence>
<dbReference type="Gene3D" id="1.10.510.10">
    <property type="entry name" value="Transferase(Phosphotransferase) domain 1"/>
    <property type="match status" value="1"/>
</dbReference>
<feature type="domain" description="Protein kinase" evidence="10">
    <location>
        <begin position="12"/>
        <end position="331"/>
    </location>
</feature>
<evidence type="ECO:0000313" key="12">
    <source>
        <dbReference type="Proteomes" id="UP001527925"/>
    </source>
</evidence>
<keyword evidence="2" id="KW-0723">Serine/threonine-protein kinase</keyword>
<dbReference type="PANTHER" id="PTHR24356">
    <property type="entry name" value="SERINE/THREONINE-PROTEIN KINASE"/>
    <property type="match status" value="1"/>
</dbReference>
<keyword evidence="3" id="KW-0808">Transferase</keyword>
<sequence>MRIHKAPNINDFEIIKPISRGAFGKVYLSKKRTTQDLYAIKILRKDDMVRKNMVSQVLAERQALALSNNDFVVRLFYAFQNKEYLYLVMEYLLGGDLSSLLCAWGVFPEDMCRIYGAEVVIALSHLHSNGITHRDLKPDNMLITAEGHIKLTARSTLVRRNTSKRDRTATLSPQWAELQTITEVDIDPQRPSEPLSLSSSPLHDPQRPSLSRRATTRREQMNMSNRAVLGTPDYVAPELLLGLGHGIEVDWWSFGVCLYEWVVGFPPFSDDSIESIFRNILDYSRRNSDFDIEWPGEDEMSAPCMNLVRRLLDPDPKTRIRPEAIRSHKFFDGVDWEHQ</sequence>
<dbReference type="InterPro" id="IPR000719">
    <property type="entry name" value="Prot_kinase_dom"/>
</dbReference>
<dbReference type="InterPro" id="IPR050236">
    <property type="entry name" value="Ser_Thr_kinase_AGC"/>
</dbReference>
<dbReference type="InterPro" id="IPR008271">
    <property type="entry name" value="Ser/Thr_kinase_AS"/>
</dbReference>
<accession>A0ABR4N2B2</accession>
<keyword evidence="4" id="KW-0547">Nucleotide-binding</keyword>
<dbReference type="InterPro" id="IPR011009">
    <property type="entry name" value="Kinase-like_dom_sf"/>
</dbReference>
<evidence type="ECO:0000256" key="5">
    <source>
        <dbReference type="ARBA" id="ARBA00022777"/>
    </source>
</evidence>
<dbReference type="PROSITE" id="PS00108">
    <property type="entry name" value="PROTEIN_KINASE_ST"/>
    <property type="match status" value="1"/>
</dbReference>
<dbReference type="PROSITE" id="PS50011">
    <property type="entry name" value="PROTEIN_KINASE_DOM"/>
    <property type="match status" value="1"/>
</dbReference>
<dbReference type="EC" id="2.7.11.1" evidence="1"/>
<keyword evidence="12" id="KW-1185">Reference proteome</keyword>
<evidence type="ECO:0000256" key="6">
    <source>
        <dbReference type="ARBA" id="ARBA00022840"/>
    </source>
</evidence>
<organism evidence="11 12">
    <name type="scientific">Polyrhizophydium stewartii</name>
    <dbReference type="NCBI Taxonomy" id="2732419"/>
    <lineage>
        <taxon>Eukaryota</taxon>
        <taxon>Fungi</taxon>
        <taxon>Fungi incertae sedis</taxon>
        <taxon>Chytridiomycota</taxon>
        <taxon>Chytridiomycota incertae sedis</taxon>
        <taxon>Chytridiomycetes</taxon>
        <taxon>Rhizophydiales</taxon>
        <taxon>Rhizophydiales incertae sedis</taxon>
        <taxon>Polyrhizophydium</taxon>
    </lineage>
</organism>
<evidence type="ECO:0000256" key="2">
    <source>
        <dbReference type="ARBA" id="ARBA00022527"/>
    </source>
</evidence>
<dbReference type="EMBL" id="JADGIZ020000044">
    <property type="protein sequence ID" value="KAL2913606.1"/>
    <property type="molecule type" value="Genomic_DNA"/>
</dbReference>
<evidence type="ECO:0000256" key="4">
    <source>
        <dbReference type="ARBA" id="ARBA00022741"/>
    </source>
</evidence>
<keyword evidence="6" id="KW-0067">ATP-binding</keyword>
<reference evidence="11 12" key="1">
    <citation type="submission" date="2023-09" db="EMBL/GenBank/DDBJ databases">
        <title>Pangenome analysis of Batrachochytrium dendrobatidis and related Chytrids.</title>
        <authorList>
            <person name="Yacoub M.N."/>
            <person name="Stajich J.E."/>
            <person name="James T.Y."/>
        </authorList>
    </citation>
    <scope>NUCLEOTIDE SEQUENCE [LARGE SCALE GENOMIC DNA]</scope>
    <source>
        <strain evidence="11 12">JEL0888</strain>
    </source>
</reference>
<evidence type="ECO:0000256" key="3">
    <source>
        <dbReference type="ARBA" id="ARBA00022679"/>
    </source>
</evidence>
<evidence type="ECO:0000256" key="1">
    <source>
        <dbReference type="ARBA" id="ARBA00012513"/>
    </source>
</evidence>
<evidence type="ECO:0000256" key="7">
    <source>
        <dbReference type="ARBA" id="ARBA00047899"/>
    </source>
</evidence>
<dbReference type="SUPFAM" id="SSF56112">
    <property type="entry name" value="Protein kinase-like (PK-like)"/>
    <property type="match status" value="1"/>
</dbReference>
<feature type="region of interest" description="Disordered" evidence="9">
    <location>
        <begin position="188"/>
        <end position="219"/>
    </location>
</feature>
<proteinExistence type="predicted"/>
<dbReference type="CDD" id="cd05579">
    <property type="entry name" value="STKc_MAST_like"/>
    <property type="match status" value="1"/>
</dbReference>
<dbReference type="Proteomes" id="UP001527925">
    <property type="component" value="Unassembled WGS sequence"/>
</dbReference>
<evidence type="ECO:0000313" key="11">
    <source>
        <dbReference type="EMBL" id="KAL2913606.1"/>
    </source>
</evidence>
<evidence type="ECO:0000256" key="8">
    <source>
        <dbReference type="ARBA" id="ARBA00048679"/>
    </source>
</evidence>
<name>A0ABR4N2B2_9FUNG</name>
<comment type="catalytic activity">
    <reaction evidence="7">
        <text>L-threonyl-[protein] + ATP = O-phospho-L-threonyl-[protein] + ADP + H(+)</text>
        <dbReference type="Rhea" id="RHEA:46608"/>
        <dbReference type="Rhea" id="RHEA-COMP:11060"/>
        <dbReference type="Rhea" id="RHEA-COMP:11605"/>
        <dbReference type="ChEBI" id="CHEBI:15378"/>
        <dbReference type="ChEBI" id="CHEBI:30013"/>
        <dbReference type="ChEBI" id="CHEBI:30616"/>
        <dbReference type="ChEBI" id="CHEBI:61977"/>
        <dbReference type="ChEBI" id="CHEBI:456216"/>
        <dbReference type="EC" id="2.7.11.1"/>
    </reaction>
</comment>